<dbReference type="InterPro" id="IPR045518">
    <property type="entry name" value="2EXR"/>
</dbReference>
<dbReference type="PANTHER" id="PTHR35910:SF6">
    <property type="entry name" value="2EXR DOMAIN-CONTAINING PROTEIN"/>
    <property type="match status" value="1"/>
</dbReference>
<gene>
    <name evidence="2" type="ORF">N656DRAFT_802440</name>
</gene>
<dbReference type="AlphaFoldDB" id="A0AAN6QCJ1"/>
<accession>A0AAN6QCJ1</accession>
<dbReference type="Proteomes" id="UP001302812">
    <property type="component" value="Unassembled WGS sequence"/>
</dbReference>
<evidence type="ECO:0000313" key="3">
    <source>
        <dbReference type="Proteomes" id="UP001302812"/>
    </source>
</evidence>
<proteinExistence type="predicted"/>
<dbReference type="EMBL" id="MU853370">
    <property type="protein sequence ID" value="KAK4107678.1"/>
    <property type="molecule type" value="Genomic_DNA"/>
</dbReference>
<protein>
    <recommendedName>
        <fullName evidence="1">2EXR domain-containing protein</fullName>
    </recommendedName>
</protein>
<reference evidence="2" key="1">
    <citation type="journal article" date="2023" name="Mol. Phylogenet. Evol.">
        <title>Genome-scale phylogeny and comparative genomics of the fungal order Sordariales.</title>
        <authorList>
            <person name="Hensen N."/>
            <person name="Bonometti L."/>
            <person name="Westerberg I."/>
            <person name="Brannstrom I.O."/>
            <person name="Guillou S."/>
            <person name="Cros-Aarteil S."/>
            <person name="Calhoun S."/>
            <person name="Haridas S."/>
            <person name="Kuo A."/>
            <person name="Mondo S."/>
            <person name="Pangilinan J."/>
            <person name="Riley R."/>
            <person name="LaButti K."/>
            <person name="Andreopoulos B."/>
            <person name="Lipzen A."/>
            <person name="Chen C."/>
            <person name="Yan M."/>
            <person name="Daum C."/>
            <person name="Ng V."/>
            <person name="Clum A."/>
            <person name="Steindorff A."/>
            <person name="Ohm R.A."/>
            <person name="Martin F."/>
            <person name="Silar P."/>
            <person name="Natvig D.O."/>
            <person name="Lalanne C."/>
            <person name="Gautier V."/>
            <person name="Ament-Velasquez S.L."/>
            <person name="Kruys A."/>
            <person name="Hutchinson M.I."/>
            <person name="Powell A.J."/>
            <person name="Barry K."/>
            <person name="Miller A.N."/>
            <person name="Grigoriev I.V."/>
            <person name="Debuchy R."/>
            <person name="Gladieux P."/>
            <person name="Hiltunen Thoren M."/>
            <person name="Johannesson H."/>
        </authorList>
    </citation>
    <scope>NUCLEOTIDE SEQUENCE</scope>
    <source>
        <strain evidence="2">CBS 508.74</strain>
    </source>
</reference>
<dbReference type="RefSeq" id="XP_064665248.1">
    <property type="nucleotide sequence ID" value="XM_064818243.1"/>
</dbReference>
<organism evidence="2 3">
    <name type="scientific">Canariomyces notabilis</name>
    <dbReference type="NCBI Taxonomy" id="2074819"/>
    <lineage>
        <taxon>Eukaryota</taxon>
        <taxon>Fungi</taxon>
        <taxon>Dikarya</taxon>
        <taxon>Ascomycota</taxon>
        <taxon>Pezizomycotina</taxon>
        <taxon>Sordariomycetes</taxon>
        <taxon>Sordariomycetidae</taxon>
        <taxon>Sordariales</taxon>
        <taxon>Chaetomiaceae</taxon>
        <taxon>Canariomyces</taxon>
    </lineage>
</organism>
<name>A0AAN6QCJ1_9PEZI</name>
<keyword evidence="3" id="KW-1185">Reference proteome</keyword>
<feature type="domain" description="2EXR" evidence="1">
    <location>
        <begin position="35"/>
        <end position="146"/>
    </location>
</feature>
<dbReference type="PANTHER" id="PTHR35910">
    <property type="entry name" value="2EXR DOMAIN-CONTAINING PROTEIN"/>
    <property type="match status" value="1"/>
</dbReference>
<dbReference type="Pfam" id="PF20150">
    <property type="entry name" value="2EXR"/>
    <property type="match status" value="1"/>
</dbReference>
<evidence type="ECO:0000259" key="1">
    <source>
        <dbReference type="Pfam" id="PF20150"/>
    </source>
</evidence>
<comment type="caution">
    <text evidence="2">The sequence shown here is derived from an EMBL/GenBank/DDBJ whole genome shotgun (WGS) entry which is preliminary data.</text>
</comment>
<evidence type="ECO:0000313" key="2">
    <source>
        <dbReference type="EMBL" id="KAK4107678.1"/>
    </source>
</evidence>
<reference evidence="2" key="2">
    <citation type="submission" date="2023-05" db="EMBL/GenBank/DDBJ databases">
        <authorList>
            <consortium name="Lawrence Berkeley National Laboratory"/>
            <person name="Steindorff A."/>
            <person name="Hensen N."/>
            <person name="Bonometti L."/>
            <person name="Westerberg I."/>
            <person name="Brannstrom I.O."/>
            <person name="Guillou S."/>
            <person name="Cros-Aarteil S."/>
            <person name="Calhoun S."/>
            <person name="Haridas S."/>
            <person name="Kuo A."/>
            <person name="Mondo S."/>
            <person name="Pangilinan J."/>
            <person name="Riley R."/>
            <person name="Labutti K."/>
            <person name="Andreopoulos B."/>
            <person name="Lipzen A."/>
            <person name="Chen C."/>
            <person name="Yanf M."/>
            <person name="Daum C."/>
            <person name="Ng V."/>
            <person name="Clum A."/>
            <person name="Ohm R."/>
            <person name="Martin F."/>
            <person name="Silar P."/>
            <person name="Natvig D."/>
            <person name="Lalanne C."/>
            <person name="Gautier V."/>
            <person name="Ament-Velasquez S.L."/>
            <person name="Kruys A."/>
            <person name="Hutchinson M.I."/>
            <person name="Powell A.J."/>
            <person name="Barry K."/>
            <person name="Miller A.N."/>
            <person name="Grigoriev I.V."/>
            <person name="Debuchy R."/>
            <person name="Gladieux P."/>
            <person name="Thoren M.H."/>
            <person name="Johannesson H."/>
        </authorList>
    </citation>
    <scope>NUCLEOTIDE SEQUENCE</scope>
    <source>
        <strain evidence="2">CBS 508.74</strain>
    </source>
</reference>
<dbReference type="GeneID" id="89942368"/>
<sequence length="197" mass="22450">MHLAANKPIWRPTWRKLDIPGFSTVTSTVASDRKFQLFSRLPLELRRDIWDTFLQEHRILHIGVRSSDRPDPAGSYTQKNHLGNIRSGKNYSLSIDKYHSDSPLLRVSSEARAAALAFYRVHLPCSQGLDAVTSRILYFNPDFDFLHVQILVTGEHEHTEVPLAPPDLLADVFYDCKAYDPKGHGIRNLMVGRRSSL</sequence>